<sequence>MDDFISSSIQTLLRAKEDEHDPIDLLRSINSISKTMMDTLSLRESLLRSDPAPWTAAVAKHCSVPTYTKIESLDGSTRIKAKVIIAPNPKYSGRTAPITLSFDYERRPHELPSTSSESKPVSKPVLPTDDPTDDNPIRPLSYNKGTMVMFTVTAADNFDQEVPLIILEIEGKRDRPLKDCVSREDLEGSSDSDEEDENSRDPASNKDTYAVFADGDGMDLLRQAFEGACSPEEAEDLDDESLIYSILTFGFYDTEWDVPRCIVEGLFGSYSCDSDDDDDSNDSNDSNEQNDSDVENPNATPLSVDEGSLKDGDFEMVN</sequence>
<feature type="compositionally biased region" description="Acidic residues" evidence="1">
    <location>
        <begin position="187"/>
        <end position="198"/>
    </location>
</feature>
<comment type="caution">
    <text evidence="2">The sequence shown here is derived from an EMBL/GenBank/DDBJ whole genome shotgun (WGS) entry which is preliminary data.</text>
</comment>
<evidence type="ECO:0000313" key="3">
    <source>
        <dbReference type="Proteomes" id="UP001165085"/>
    </source>
</evidence>
<feature type="compositionally biased region" description="Acidic residues" evidence="1">
    <location>
        <begin position="273"/>
        <end position="282"/>
    </location>
</feature>
<feature type="compositionally biased region" description="Basic and acidic residues" evidence="1">
    <location>
        <begin position="307"/>
        <end position="318"/>
    </location>
</feature>
<gene>
    <name evidence="2" type="ORF">TrST_g7577</name>
</gene>
<name>A0A9W7ALS0_9STRA</name>
<feature type="region of interest" description="Disordered" evidence="1">
    <location>
        <begin position="108"/>
        <end position="140"/>
    </location>
</feature>
<dbReference type="AlphaFoldDB" id="A0A9W7ALS0"/>
<dbReference type="EMBL" id="BRXY01000175">
    <property type="protein sequence ID" value="GMH74024.1"/>
    <property type="molecule type" value="Genomic_DNA"/>
</dbReference>
<protein>
    <submittedName>
        <fullName evidence="2">Uncharacterized protein</fullName>
    </submittedName>
</protein>
<dbReference type="Proteomes" id="UP001165085">
    <property type="component" value="Unassembled WGS sequence"/>
</dbReference>
<keyword evidence="3" id="KW-1185">Reference proteome</keyword>
<reference evidence="3" key="1">
    <citation type="journal article" date="2023" name="Commun. Biol.">
        <title>Genome analysis of Parmales, the sister group of diatoms, reveals the evolutionary specialization of diatoms from phago-mixotrophs to photoautotrophs.</title>
        <authorList>
            <person name="Ban H."/>
            <person name="Sato S."/>
            <person name="Yoshikawa S."/>
            <person name="Yamada K."/>
            <person name="Nakamura Y."/>
            <person name="Ichinomiya M."/>
            <person name="Sato N."/>
            <person name="Blanc-Mathieu R."/>
            <person name="Endo H."/>
            <person name="Kuwata A."/>
            <person name="Ogata H."/>
        </authorList>
    </citation>
    <scope>NUCLEOTIDE SEQUENCE [LARGE SCALE GENOMIC DNA]</scope>
    <source>
        <strain evidence="3">NIES 3701</strain>
    </source>
</reference>
<dbReference type="OrthoDB" id="199085at2759"/>
<feature type="region of interest" description="Disordered" evidence="1">
    <location>
        <begin position="273"/>
        <end position="318"/>
    </location>
</feature>
<organism evidence="2 3">
    <name type="scientific">Triparma strigata</name>
    <dbReference type="NCBI Taxonomy" id="1606541"/>
    <lineage>
        <taxon>Eukaryota</taxon>
        <taxon>Sar</taxon>
        <taxon>Stramenopiles</taxon>
        <taxon>Ochrophyta</taxon>
        <taxon>Bolidophyceae</taxon>
        <taxon>Parmales</taxon>
        <taxon>Triparmaceae</taxon>
        <taxon>Triparma</taxon>
    </lineage>
</organism>
<evidence type="ECO:0000313" key="2">
    <source>
        <dbReference type="EMBL" id="GMH74024.1"/>
    </source>
</evidence>
<feature type="region of interest" description="Disordered" evidence="1">
    <location>
        <begin position="183"/>
        <end position="209"/>
    </location>
</feature>
<accession>A0A9W7ALS0</accession>
<proteinExistence type="predicted"/>
<evidence type="ECO:0000256" key="1">
    <source>
        <dbReference type="SAM" id="MobiDB-lite"/>
    </source>
</evidence>